<organism evidence="3 4">
    <name type="scientific">Prescottella agglutinans</name>
    <dbReference type="NCBI Taxonomy" id="1644129"/>
    <lineage>
        <taxon>Bacteria</taxon>
        <taxon>Bacillati</taxon>
        <taxon>Actinomycetota</taxon>
        <taxon>Actinomycetes</taxon>
        <taxon>Mycobacteriales</taxon>
        <taxon>Nocardiaceae</taxon>
        <taxon>Prescottella</taxon>
    </lineage>
</organism>
<accession>A0ABT6MKU0</accession>
<comment type="caution">
    <text evidence="3">The sequence shown here is derived from an EMBL/GenBank/DDBJ whole genome shotgun (WGS) entry which is preliminary data.</text>
</comment>
<dbReference type="Proteomes" id="UP001160334">
    <property type="component" value="Unassembled WGS sequence"/>
</dbReference>
<dbReference type="Pfam" id="PF10708">
    <property type="entry name" value="DUF2510"/>
    <property type="match status" value="1"/>
</dbReference>
<feature type="domain" description="DUF2510" evidence="2">
    <location>
        <begin position="188"/>
        <end position="219"/>
    </location>
</feature>
<feature type="transmembrane region" description="Helical" evidence="1">
    <location>
        <begin position="99"/>
        <end position="120"/>
    </location>
</feature>
<dbReference type="RefSeq" id="WP_280764108.1">
    <property type="nucleotide sequence ID" value="NZ_JARXVC010000031.1"/>
</dbReference>
<protein>
    <recommendedName>
        <fullName evidence="2">DUF2510 domain-containing protein</fullName>
    </recommendedName>
</protein>
<dbReference type="EMBL" id="JARXVC010000031">
    <property type="protein sequence ID" value="MDH6284941.1"/>
    <property type="molecule type" value="Genomic_DNA"/>
</dbReference>
<evidence type="ECO:0000313" key="4">
    <source>
        <dbReference type="Proteomes" id="UP001160334"/>
    </source>
</evidence>
<name>A0ABT6MKU0_9NOCA</name>
<keyword evidence="4" id="KW-1185">Reference proteome</keyword>
<keyword evidence="1" id="KW-0812">Transmembrane</keyword>
<feature type="transmembrane region" description="Helical" evidence="1">
    <location>
        <begin position="12"/>
        <end position="33"/>
    </location>
</feature>
<proteinExistence type="predicted"/>
<dbReference type="InterPro" id="IPR018929">
    <property type="entry name" value="DUF2510"/>
</dbReference>
<sequence length="226" mass="24838">MEYVTDWRAWQTAKYLLVAASVGVFAGLMALVIPVSVSNDGSTVGCGNGFIRDDSPAENYSMRYSGQGWADILGYEYRGPRTSWSPYKDCTDALTTRRWVGWLLVVGGLGAGALLARQLINQRSARPSTMERTSEADSGPTYFRVDQGTGTLTSEETFYENPADWSESIIGSPDAPRVTGTQTHTLPAAWYPDQTDPTLVRWFDGRYWTDATLPAASNPDTGEDPR</sequence>
<gene>
    <name evidence="3" type="ORF">M2280_006205</name>
</gene>
<evidence type="ECO:0000313" key="3">
    <source>
        <dbReference type="EMBL" id="MDH6284941.1"/>
    </source>
</evidence>
<reference evidence="3 4" key="1">
    <citation type="submission" date="2023-04" db="EMBL/GenBank/DDBJ databases">
        <title>Forest soil microbial communities from Buena Vista Peninsula, Colon Province, Panama.</title>
        <authorList>
            <person name="Bouskill N."/>
        </authorList>
    </citation>
    <scope>NUCLEOTIDE SEQUENCE [LARGE SCALE GENOMIC DNA]</scope>
    <source>
        <strain evidence="3 4">CFH S0262</strain>
    </source>
</reference>
<evidence type="ECO:0000256" key="1">
    <source>
        <dbReference type="SAM" id="Phobius"/>
    </source>
</evidence>
<keyword evidence="1" id="KW-0472">Membrane</keyword>
<evidence type="ECO:0000259" key="2">
    <source>
        <dbReference type="Pfam" id="PF10708"/>
    </source>
</evidence>
<keyword evidence="1" id="KW-1133">Transmembrane helix</keyword>